<dbReference type="Proteomes" id="UP000828390">
    <property type="component" value="Unassembled WGS sequence"/>
</dbReference>
<dbReference type="AlphaFoldDB" id="A0A9D3YK20"/>
<sequence length="58" mass="6644">VAVVIDRFQNCFRVQCHSEFLLVLPRLNIDLNSSYIDTYANNITCFTGDQLLTSCSRD</sequence>
<gene>
    <name evidence="1" type="ORF">DPMN_075683</name>
</gene>
<name>A0A9D3YK20_DREPO</name>
<reference evidence="1" key="2">
    <citation type="submission" date="2020-11" db="EMBL/GenBank/DDBJ databases">
        <authorList>
            <person name="McCartney M.A."/>
            <person name="Auch B."/>
            <person name="Kono T."/>
            <person name="Mallez S."/>
            <person name="Becker A."/>
            <person name="Gohl D.M."/>
            <person name="Silverstein K.A.T."/>
            <person name="Koren S."/>
            <person name="Bechman K.B."/>
            <person name="Herman A."/>
            <person name="Abrahante J.E."/>
            <person name="Garbe J."/>
        </authorList>
    </citation>
    <scope>NUCLEOTIDE SEQUENCE</scope>
    <source>
        <strain evidence="1">Duluth1</strain>
        <tissue evidence="1">Whole animal</tissue>
    </source>
</reference>
<evidence type="ECO:0000313" key="1">
    <source>
        <dbReference type="EMBL" id="KAH3700705.1"/>
    </source>
</evidence>
<accession>A0A9D3YK20</accession>
<evidence type="ECO:0000313" key="2">
    <source>
        <dbReference type="Proteomes" id="UP000828390"/>
    </source>
</evidence>
<protein>
    <submittedName>
        <fullName evidence="1">Uncharacterized protein</fullName>
    </submittedName>
</protein>
<keyword evidence="2" id="KW-1185">Reference proteome</keyword>
<dbReference type="EMBL" id="JAIWYP010000015">
    <property type="protein sequence ID" value="KAH3700705.1"/>
    <property type="molecule type" value="Genomic_DNA"/>
</dbReference>
<comment type="caution">
    <text evidence="1">The sequence shown here is derived from an EMBL/GenBank/DDBJ whole genome shotgun (WGS) entry which is preliminary data.</text>
</comment>
<organism evidence="1 2">
    <name type="scientific">Dreissena polymorpha</name>
    <name type="common">Zebra mussel</name>
    <name type="synonym">Mytilus polymorpha</name>
    <dbReference type="NCBI Taxonomy" id="45954"/>
    <lineage>
        <taxon>Eukaryota</taxon>
        <taxon>Metazoa</taxon>
        <taxon>Spiralia</taxon>
        <taxon>Lophotrochozoa</taxon>
        <taxon>Mollusca</taxon>
        <taxon>Bivalvia</taxon>
        <taxon>Autobranchia</taxon>
        <taxon>Heteroconchia</taxon>
        <taxon>Euheterodonta</taxon>
        <taxon>Imparidentia</taxon>
        <taxon>Neoheterodontei</taxon>
        <taxon>Myida</taxon>
        <taxon>Dreissenoidea</taxon>
        <taxon>Dreissenidae</taxon>
        <taxon>Dreissena</taxon>
    </lineage>
</organism>
<feature type="non-terminal residue" evidence="1">
    <location>
        <position position="58"/>
    </location>
</feature>
<proteinExistence type="predicted"/>
<reference evidence="1" key="1">
    <citation type="journal article" date="2019" name="bioRxiv">
        <title>The Genome of the Zebra Mussel, Dreissena polymorpha: A Resource for Invasive Species Research.</title>
        <authorList>
            <person name="McCartney M.A."/>
            <person name="Auch B."/>
            <person name="Kono T."/>
            <person name="Mallez S."/>
            <person name="Zhang Y."/>
            <person name="Obille A."/>
            <person name="Becker A."/>
            <person name="Abrahante J.E."/>
            <person name="Garbe J."/>
            <person name="Badalamenti J.P."/>
            <person name="Herman A."/>
            <person name="Mangelson H."/>
            <person name="Liachko I."/>
            <person name="Sullivan S."/>
            <person name="Sone E.D."/>
            <person name="Koren S."/>
            <person name="Silverstein K.A.T."/>
            <person name="Beckman K.B."/>
            <person name="Gohl D.M."/>
        </authorList>
    </citation>
    <scope>NUCLEOTIDE SEQUENCE</scope>
    <source>
        <strain evidence="1">Duluth1</strain>
        <tissue evidence="1">Whole animal</tissue>
    </source>
</reference>